<dbReference type="PANTHER" id="PTHR46579">
    <property type="entry name" value="F5/8 TYPE C DOMAIN-CONTAINING PROTEIN-RELATED"/>
    <property type="match status" value="1"/>
</dbReference>
<evidence type="ECO:0000313" key="3">
    <source>
        <dbReference type="Proteomes" id="UP000015241"/>
    </source>
</evidence>
<dbReference type="STRING" id="743788.S8FH39"/>
<evidence type="ECO:0000313" key="2">
    <source>
        <dbReference type="EMBL" id="EPT00716.1"/>
    </source>
</evidence>
<gene>
    <name evidence="2" type="ORF">FOMPIDRAFT_1122085</name>
</gene>
<sequence length="1109" mass="123712">YEHQLVACHCKQCNGAKVPLYTRRYHCGKNAAPTPGAQQPEAPKESTKLDISALLKKKKPKKPKITPGCAEESRSLTASPPAHLPAEIQLAANAPSRGMSPVPEVIDYDLPFGLDPSDYALPVGTPPRPASPSIETAPGIPDAPRSEFGPLDPLNPLDAAPSLLDAPNPLDTPNPLDAPGSPRADDPPPPARLVQGVDDLPARASELLAESSNIWFWRIIMLLGSWVHLHYQLPHRGVTLMLQVMRLVLLTLGAIPPDDDRTPTTLRTTFARLALQDNFDIRAMCPQCARLFSAENDAVTETCNKCKIPLFKNTAGLPPVLASEAEETRIPASRTPLKQVPCSLLSSQLVDMVPRLEDSLDRWREMPPPHDGVLRSIQDGEIWKTLPGPPGDSKPFFYNGPDREDESELRIGVTLAFNGFSYKKTAISSSHSTGALSFCLANLDYNEKYNVRNLAMASLSPGPHELTAEQKQHFIRDHVIDLLRLYDDGVLIKTPRFPQGRRVRVVLVAVCCDHPELCRMCGFADHNAKEGFCTKCKIKHADLSTPAGMTFGAFPARTNEQHRRNAKAYADAANANERDKIFKETQTRWFELYRLPYFDAIRMSIVDPMHNILLGIVKTHWLNAWIETKVLRGRTSTKHVARELDQIHEYLHNFELPSWVARVPKEVGYPAGGSLNADEWKSMVLNFCPITIPLIWEEWQPSAEKAHEKALNAWKKKEAARLARVAKGKRSADGKEEPANPKPKLRMISDDADVFLKLAAALKIILGRSIDSYLLEFQQNHPENIKPNFHYVTHIFEQITDYGPVYGFWTFLTERLNKVLKSFSTNGHADGEIEVTFFRSFSRDARVRRMLKELSLADDMHGETVEIQQATRDAASMMLRTADDDRGTVAALAHPDADVANSLNLRFALDGGVLHMLSRAEQQVLLDFYCTTHPHAHVADISKRNPPPGSHFLNRNIRIHDHATLDGRRIVPSRGPGFPAPGAIIQANIAQARWVVCLLLIYPRRTTLRIMRGISPELEVMFWEYNTYLDPAISGPLSLIPISSVLSQACRVTIKKYPIRPIGYESDDAEDTHNMPDVDLQPRMVWITAGLTRVRSNKSASPPSADLKL</sequence>
<name>S8FH39_FOMSC</name>
<feature type="compositionally biased region" description="Low complexity" evidence="1">
    <location>
        <begin position="150"/>
        <end position="182"/>
    </location>
</feature>
<dbReference type="HOGENOM" id="CLU_009765_0_0_1"/>
<proteinExistence type="predicted"/>
<dbReference type="eggNOG" id="ENOG502S0SA">
    <property type="taxonomic scope" value="Eukaryota"/>
</dbReference>
<dbReference type="Proteomes" id="UP000015241">
    <property type="component" value="Unassembled WGS sequence"/>
</dbReference>
<feature type="non-terminal residue" evidence="2">
    <location>
        <position position="1"/>
    </location>
</feature>
<dbReference type="AlphaFoldDB" id="S8FH39"/>
<dbReference type="OrthoDB" id="3239894at2759"/>
<dbReference type="PANTHER" id="PTHR46579:SF2">
    <property type="entry name" value="C2H2-TYPE DOMAIN-CONTAINING PROTEIN"/>
    <property type="match status" value="1"/>
</dbReference>
<organism evidence="2 3">
    <name type="scientific">Fomitopsis schrenkii</name>
    <name type="common">Brown rot fungus</name>
    <dbReference type="NCBI Taxonomy" id="2126942"/>
    <lineage>
        <taxon>Eukaryota</taxon>
        <taxon>Fungi</taxon>
        <taxon>Dikarya</taxon>
        <taxon>Basidiomycota</taxon>
        <taxon>Agaricomycotina</taxon>
        <taxon>Agaricomycetes</taxon>
        <taxon>Polyporales</taxon>
        <taxon>Fomitopsis</taxon>
    </lineage>
</organism>
<feature type="region of interest" description="Disordered" evidence="1">
    <location>
        <begin position="119"/>
        <end position="191"/>
    </location>
</feature>
<feature type="region of interest" description="Disordered" evidence="1">
    <location>
        <begin position="58"/>
        <end position="81"/>
    </location>
</feature>
<dbReference type="EMBL" id="KE504147">
    <property type="protein sequence ID" value="EPT00716.1"/>
    <property type="molecule type" value="Genomic_DNA"/>
</dbReference>
<keyword evidence="3" id="KW-1185">Reference proteome</keyword>
<protein>
    <submittedName>
        <fullName evidence="2">Uncharacterized protein</fullName>
    </submittedName>
</protein>
<reference evidence="2 3" key="1">
    <citation type="journal article" date="2012" name="Science">
        <title>The Paleozoic origin of enzymatic lignin decomposition reconstructed from 31 fungal genomes.</title>
        <authorList>
            <person name="Floudas D."/>
            <person name="Binder M."/>
            <person name="Riley R."/>
            <person name="Barry K."/>
            <person name="Blanchette R.A."/>
            <person name="Henrissat B."/>
            <person name="Martinez A.T."/>
            <person name="Otillar R."/>
            <person name="Spatafora J.W."/>
            <person name="Yadav J.S."/>
            <person name="Aerts A."/>
            <person name="Benoit I."/>
            <person name="Boyd A."/>
            <person name="Carlson A."/>
            <person name="Copeland A."/>
            <person name="Coutinho P.M."/>
            <person name="de Vries R.P."/>
            <person name="Ferreira P."/>
            <person name="Findley K."/>
            <person name="Foster B."/>
            <person name="Gaskell J."/>
            <person name="Glotzer D."/>
            <person name="Gorecki P."/>
            <person name="Heitman J."/>
            <person name="Hesse C."/>
            <person name="Hori C."/>
            <person name="Igarashi K."/>
            <person name="Jurgens J.A."/>
            <person name="Kallen N."/>
            <person name="Kersten P."/>
            <person name="Kohler A."/>
            <person name="Kuees U."/>
            <person name="Kumar T.K.A."/>
            <person name="Kuo A."/>
            <person name="LaButti K."/>
            <person name="Larrondo L.F."/>
            <person name="Lindquist E."/>
            <person name="Ling A."/>
            <person name="Lombard V."/>
            <person name="Lucas S."/>
            <person name="Lundell T."/>
            <person name="Martin R."/>
            <person name="McLaughlin D.J."/>
            <person name="Morgenstern I."/>
            <person name="Morin E."/>
            <person name="Murat C."/>
            <person name="Nagy L.G."/>
            <person name="Nolan M."/>
            <person name="Ohm R.A."/>
            <person name="Patyshakuliyeva A."/>
            <person name="Rokas A."/>
            <person name="Ruiz-Duenas F.J."/>
            <person name="Sabat G."/>
            <person name="Salamov A."/>
            <person name="Samejima M."/>
            <person name="Schmutz J."/>
            <person name="Slot J.C."/>
            <person name="St John F."/>
            <person name="Stenlid J."/>
            <person name="Sun H."/>
            <person name="Sun S."/>
            <person name="Syed K."/>
            <person name="Tsang A."/>
            <person name="Wiebenga A."/>
            <person name="Young D."/>
            <person name="Pisabarro A."/>
            <person name="Eastwood D.C."/>
            <person name="Martin F."/>
            <person name="Cullen D."/>
            <person name="Grigoriev I.V."/>
            <person name="Hibbett D.S."/>
        </authorList>
    </citation>
    <scope>NUCLEOTIDE SEQUENCE</scope>
    <source>
        <strain evidence="3">FP-58527</strain>
    </source>
</reference>
<evidence type="ECO:0000256" key="1">
    <source>
        <dbReference type="SAM" id="MobiDB-lite"/>
    </source>
</evidence>
<dbReference type="InParanoid" id="S8FH39"/>
<accession>S8FH39</accession>